<accession>A0ABR2VA99</accession>
<keyword evidence="2" id="KW-1133">Transmembrane helix</keyword>
<keyword evidence="4" id="KW-1185">Reference proteome</keyword>
<feature type="region of interest" description="Disordered" evidence="1">
    <location>
        <begin position="275"/>
        <end position="330"/>
    </location>
</feature>
<keyword evidence="2" id="KW-0812">Transmembrane</keyword>
<feature type="transmembrane region" description="Helical" evidence="2">
    <location>
        <begin position="145"/>
        <end position="165"/>
    </location>
</feature>
<evidence type="ECO:0000313" key="4">
    <source>
        <dbReference type="Proteomes" id="UP001408356"/>
    </source>
</evidence>
<comment type="caution">
    <text evidence="3">The sequence shown here is derived from an EMBL/GenBank/DDBJ whole genome shotgun (WGS) entry which is preliminary data.</text>
</comment>
<name>A0ABR2VA99_9PEZI</name>
<reference evidence="3 4" key="1">
    <citation type="journal article" date="2024" name="J. Plant Pathol.">
        <title>Sequence and assembly of the genome of Seiridium unicorne, isolate CBS 538.82, causal agent of cypress canker disease.</title>
        <authorList>
            <person name="Scali E."/>
            <person name="Rocca G.D."/>
            <person name="Danti R."/>
            <person name="Garbelotto M."/>
            <person name="Barberini S."/>
            <person name="Baroncelli R."/>
            <person name="Emiliani G."/>
        </authorList>
    </citation>
    <scope>NUCLEOTIDE SEQUENCE [LARGE SCALE GENOMIC DNA]</scope>
    <source>
        <strain evidence="3 4">BM-138-508</strain>
    </source>
</reference>
<feature type="region of interest" description="Disordered" evidence="1">
    <location>
        <begin position="1"/>
        <end position="28"/>
    </location>
</feature>
<feature type="compositionally biased region" description="Low complexity" evidence="1">
    <location>
        <begin position="9"/>
        <end position="28"/>
    </location>
</feature>
<proteinExistence type="predicted"/>
<evidence type="ECO:0000313" key="3">
    <source>
        <dbReference type="EMBL" id="KAK9423405.1"/>
    </source>
</evidence>
<sequence length="330" mass="35565">MSESRAGEPTPTSPSRAPQPPAAAQQALAPGPNGHLAPYQYPYAQPTFAAQPRVIPFDKTWHWIKIALTSASLVFCVILLGISIAISIGPGYDSWNITIYWVGPLVGVIGIWDIAEFITICACGKRNGAEQRRGIHPGAHVGVDLCIWLAGILCVFISAMSYVSARSQLMNCQDEQNSNSDLSSSYRYYDYCDDDEYEMLSTGIYISAIRAVMAFLLLLTLVHFIIFVRACTETNQRNRSRATVMMMPPQMYYGPPGGMAPYGYPMMPPQAYTGNAQGAALNEKSPATAAQPPGNSSNPAGFYAPPGPAYSHPAQSQQSPREPAAAGSSA</sequence>
<feature type="transmembrane region" description="Helical" evidence="2">
    <location>
        <begin position="66"/>
        <end position="88"/>
    </location>
</feature>
<dbReference type="Proteomes" id="UP001408356">
    <property type="component" value="Unassembled WGS sequence"/>
</dbReference>
<dbReference type="EMBL" id="JARVKF010000079">
    <property type="protein sequence ID" value="KAK9423405.1"/>
    <property type="molecule type" value="Genomic_DNA"/>
</dbReference>
<protein>
    <submittedName>
        <fullName evidence="3">Uncharacterized protein</fullName>
    </submittedName>
</protein>
<organism evidence="3 4">
    <name type="scientific">Seiridium unicorne</name>
    <dbReference type="NCBI Taxonomy" id="138068"/>
    <lineage>
        <taxon>Eukaryota</taxon>
        <taxon>Fungi</taxon>
        <taxon>Dikarya</taxon>
        <taxon>Ascomycota</taxon>
        <taxon>Pezizomycotina</taxon>
        <taxon>Sordariomycetes</taxon>
        <taxon>Xylariomycetidae</taxon>
        <taxon>Amphisphaeriales</taxon>
        <taxon>Sporocadaceae</taxon>
        <taxon>Seiridium</taxon>
    </lineage>
</organism>
<gene>
    <name evidence="3" type="ORF">SUNI508_04299</name>
</gene>
<evidence type="ECO:0000256" key="2">
    <source>
        <dbReference type="SAM" id="Phobius"/>
    </source>
</evidence>
<keyword evidence="2" id="KW-0472">Membrane</keyword>
<feature type="transmembrane region" description="Helical" evidence="2">
    <location>
        <begin position="100"/>
        <end position="124"/>
    </location>
</feature>
<evidence type="ECO:0000256" key="1">
    <source>
        <dbReference type="SAM" id="MobiDB-lite"/>
    </source>
</evidence>
<feature type="transmembrane region" description="Helical" evidence="2">
    <location>
        <begin position="204"/>
        <end position="231"/>
    </location>
</feature>